<dbReference type="GO" id="GO:0003824">
    <property type="term" value="F:catalytic activity"/>
    <property type="evidence" value="ECO:0007669"/>
    <property type="project" value="InterPro"/>
</dbReference>
<dbReference type="GO" id="GO:0030151">
    <property type="term" value="F:molybdenum ion binding"/>
    <property type="evidence" value="ECO:0007669"/>
    <property type="project" value="InterPro"/>
</dbReference>
<dbReference type="GO" id="GO:0030170">
    <property type="term" value="F:pyridoxal phosphate binding"/>
    <property type="evidence" value="ECO:0007669"/>
    <property type="project" value="InterPro"/>
</dbReference>
<dbReference type="Proteomes" id="UP000245942">
    <property type="component" value="Unassembled WGS sequence"/>
</dbReference>
<evidence type="ECO:0000313" key="3">
    <source>
        <dbReference type="Proteomes" id="UP000245942"/>
    </source>
</evidence>
<dbReference type="SUPFAM" id="SSF141673">
    <property type="entry name" value="MOSC N-terminal domain-like"/>
    <property type="match status" value="1"/>
</dbReference>
<accession>A0A316TZF8</accession>
<organism evidence="2 3">
    <name type="scientific">Pseudomicrostroma glucosiphilum</name>
    <dbReference type="NCBI Taxonomy" id="1684307"/>
    <lineage>
        <taxon>Eukaryota</taxon>
        <taxon>Fungi</taxon>
        <taxon>Dikarya</taxon>
        <taxon>Basidiomycota</taxon>
        <taxon>Ustilaginomycotina</taxon>
        <taxon>Exobasidiomycetes</taxon>
        <taxon>Microstromatales</taxon>
        <taxon>Microstromatales incertae sedis</taxon>
        <taxon>Pseudomicrostroma</taxon>
    </lineage>
</organism>
<reference evidence="2 3" key="1">
    <citation type="journal article" date="2018" name="Mol. Biol. Evol.">
        <title>Broad Genomic Sampling Reveals a Smut Pathogenic Ancestry of the Fungal Clade Ustilaginomycotina.</title>
        <authorList>
            <person name="Kijpornyongpan T."/>
            <person name="Mondo S.J."/>
            <person name="Barry K."/>
            <person name="Sandor L."/>
            <person name="Lee J."/>
            <person name="Lipzen A."/>
            <person name="Pangilinan J."/>
            <person name="LaButti K."/>
            <person name="Hainaut M."/>
            <person name="Henrissat B."/>
            <person name="Grigoriev I.V."/>
            <person name="Spatafora J.W."/>
            <person name="Aime M.C."/>
        </authorList>
    </citation>
    <scope>NUCLEOTIDE SEQUENCE [LARGE SCALE GENOMIC DNA]</scope>
    <source>
        <strain evidence="2 3">MCA 4718</strain>
    </source>
</reference>
<evidence type="ECO:0000259" key="1">
    <source>
        <dbReference type="PROSITE" id="PS51340"/>
    </source>
</evidence>
<feature type="domain" description="MOSC" evidence="1">
    <location>
        <begin position="167"/>
        <end position="399"/>
    </location>
</feature>
<dbReference type="PANTHER" id="PTHR14237:SF19">
    <property type="entry name" value="MITOCHONDRIAL AMIDOXIME REDUCING COMPONENT 1"/>
    <property type="match status" value="1"/>
</dbReference>
<dbReference type="EMBL" id="KZ819335">
    <property type="protein sequence ID" value="PWN18609.1"/>
    <property type="molecule type" value="Genomic_DNA"/>
</dbReference>
<name>A0A316TZF8_9BASI</name>
<keyword evidence="3" id="KW-1185">Reference proteome</keyword>
<proteinExistence type="predicted"/>
<dbReference type="InterPro" id="IPR005302">
    <property type="entry name" value="MoCF_Sase_C"/>
</dbReference>
<protein>
    <recommendedName>
        <fullName evidence="1">MOSC domain-containing protein</fullName>
    </recommendedName>
</protein>
<dbReference type="InterPro" id="IPR005303">
    <property type="entry name" value="MOCOS_middle"/>
</dbReference>
<dbReference type="Pfam" id="PF03476">
    <property type="entry name" value="MOSC_N"/>
    <property type="match status" value="1"/>
</dbReference>
<dbReference type="AlphaFoldDB" id="A0A316TZF8"/>
<evidence type="ECO:0000313" key="2">
    <source>
        <dbReference type="EMBL" id="PWN18609.1"/>
    </source>
</evidence>
<gene>
    <name evidence="2" type="ORF">BCV69DRAFT_301090</name>
</gene>
<dbReference type="RefSeq" id="XP_025345769.1">
    <property type="nucleotide sequence ID" value="XM_025494522.1"/>
</dbReference>
<sequence>MTILDALSSARRYLVGATMGEIKYHAAYFAPQKEITIESIYVHPIKSCKGSQVQEAQITHDGLLYDRTWLIVDRTSKKFCTARELSKMVLINPHIDLSSGKLIIDVPLTEKGKGTKRVQTDLDPTREQLEKMELVEGISIWNHTVDGYVVSEEVNEVLSEFFGKSVMLVRKGPLDRPSGPDDRRDRPTLNYQDFYPLLVATQASLKHVQQTLVKSVYPSMSPQTENAPVDPNDRAAQIAHVEIPAVRVPDSVSKEYWTPEQLETLEITRFRPNIILKSTPAGDMPALAPWEEDGFVELELFDAEEGHDGGEPPFGDSAKGQGKLGISCMARAGRCLVPNIDPSTGNRDPHIPYKPMQKYRQVDEIYNKMGKPCFGVLAALKEGTARKGVIRVGDIVRVTETTDPAQRNATPKPS</sequence>
<dbReference type="PANTHER" id="PTHR14237">
    <property type="entry name" value="MOLYBDOPTERIN COFACTOR SULFURASE MOSC"/>
    <property type="match status" value="1"/>
</dbReference>
<dbReference type="STRING" id="1684307.A0A316TZF8"/>
<dbReference type="PROSITE" id="PS51340">
    <property type="entry name" value="MOSC"/>
    <property type="match status" value="1"/>
</dbReference>
<dbReference type="GeneID" id="37016256"/>
<dbReference type="OrthoDB" id="17255at2759"/>